<dbReference type="Gene3D" id="3.90.228.10">
    <property type="match status" value="1"/>
</dbReference>
<dbReference type="EMBL" id="DS231713">
    <property type="protein sequence ID" value="KNB13665.1"/>
    <property type="molecule type" value="Genomic_DNA"/>
</dbReference>
<organism evidence="11 12">
    <name type="scientific">Fusarium oxysporum f. sp. lycopersici (strain 4287 / CBS 123668 / FGSC 9935 / NRRL 34936)</name>
    <name type="common">Fusarium vascular wilt of tomato</name>
    <dbReference type="NCBI Taxonomy" id="426428"/>
    <lineage>
        <taxon>Eukaryota</taxon>
        <taxon>Fungi</taxon>
        <taxon>Dikarya</taxon>
        <taxon>Ascomycota</taxon>
        <taxon>Pezizomycotina</taxon>
        <taxon>Sordariomycetes</taxon>
        <taxon>Hypocreomycetidae</taxon>
        <taxon>Hypocreales</taxon>
        <taxon>Nectriaceae</taxon>
        <taxon>Fusarium</taxon>
        <taxon>Fusarium oxysporum species complex</taxon>
    </lineage>
</organism>
<dbReference type="GO" id="GO:0006302">
    <property type="term" value="P:double-strand break repair"/>
    <property type="evidence" value="ECO:0007669"/>
    <property type="project" value="TreeGrafter"/>
</dbReference>
<dbReference type="Pfam" id="PF02877">
    <property type="entry name" value="PARP_reg"/>
    <property type="match status" value="1"/>
</dbReference>
<dbReference type="OrthoDB" id="5030715at2759"/>
<feature type="domain" description="PARP alpha-helical" evidence="10">
    <location>
        <begin position="102"/>
        <end position="227"/>
    </location>
</feature>
<dbReference type="EC" id="2.4.2.-" evidence="8"/>
<evidence type="ECO:0000256" key="1">
    <source>
        <dbReference type="ARBA" id="ARBA00004123"/>
    </source>
</evidence>
<dbReference type="PANTHER" id="PTHR10459">
    <property type="entry name" value="DNA LIGASE"/>
    <property type="match status" value="1"/>
</dbReference>
<evidence type="ECO:0000259" key="10">
    <source>
        <dbReference type="PROSITE" id="PS51060"/>
    </source>
</evidence>
<reference evidence="11" key="2">
    <citation type="journal article" date="2010" name="Nature">
        <title>Comparative genomics reveals mobile pathogenicity chromosomes in Fusarium.</title>
        <authorList>
            <person name="Ma L.J."/>
            <person name="van der Does H.C."/>
            <person name="Borkovich K.A."/>
            <person name="Coleman J.J."/>
            <person name="Daboussi M.J."/>
            <person name="Di Pietro A."/>
            <person name="Dufresne M."/>
            <person name="Freitag M."/>
            <person name="Grabherr M."/>
            <person name="Henrissat B."/>
            <person name="Houterman P.M."/>
            <person name="Kang S."/>
            <person name="Shim W.B."/>
            <person name="Woloshuk C."/>
            <person name="Xie X."/>
            <person name="Xu J.R."/>
            <person name="Antoniw J."/>
            <person name="Baker S.E."/>
            <person name="Bluhm B.H."/>
            <person name="Breakspear A."/>
            <person name="Brown D.W."/>
            <person name="Butchko R.A."/>
            <person name="Chapman S."/>
            <person name="Coulson R."/>
            <person name="Coutinho P.M."/>
            <person name="Danchin E.G."/>
            <person name="Diener A."/>
            <person name="Gale L.R."/>
            <person name="Gardiner D.M."/>
            <person name="Goff S."/>
            <person name="Hammond-Kosack K.E."/>
            <person name="Hilburn K."/>
            <person name="Hua-Van A."/>
            <person name="Jonkers W."/>
            <person name="Kazan K."/>
            <person name="Kodira C.D."/>
            <person name="Koehrsen M."/>
            <person name="Kumar L."/>
            <person name="Lee Y.H."/>
            <person name="Li L."/>
            <person name="Manners J.M."/>
            <person name="Miranda-Saavedra D."/>
            <person name="Mukherjee M."/>
            <person name="Park G."/>
            <person name="Park J."/>
            <person name="Park S.Y."/>
            <person name="Proctor R.H."/>
            <person name="Regev A."/>
            <person name="Ruiz-Roldan M.C."/>
            <person name="Sain D."/>
            <person name="Sakthikumar S."/>
            <person name="Sykes S."/>
            <person name="Schwartz D.C."/>
            <person name="Turgeon B.G."/>
            <person name="Wapinski I."/>
            <person name="Yoder O."/>
            <person name="Young S."/>
            <person name="Zeng Q."/>
            <person name="Zhou S."/>
            <person name="Galagan J."/>
            <person name="Cuomo C.A."/>
            <person name="Kistler H.C."/>
            <person name="Rep M."/>
        </authorList>
    </citation>
    <scope>NUCLEOTIDE SEQUENCE [LARGE SCALE GENOMIC DNA]</scope>
    <source>
        <strain evidence="11">4287</strain>
    </source>
</reference>
<evidence type="ECO:0000256" key="3">
    <source>
        <dbReference type="ARBA" id="ARBA00022679"/>
    </source>
</evidence>
<comment type="catalytic activity">
    <reaction evidence="7">
        <text>NAD(+) + (ADP-D-ribosyl)n-acceptor = nicotinamide + (ADP-D-ribosyl)n+1-acceptor + H(+).</text>
        <dbReference type="EC" id="2.4.2.30"/>
    </reaction>
</comment>
<dbReference type="GeneID" id="28953763"/>
<sequence length="462" mass="52823">MLDTDLARTVGFSLIIHINMAKSKLIRAKKGNNHSDETQDGSPNIGTGRYVLRERHRRVTFDTEPPKTYPCTPQVTKNKLQRLEKVETKAKAQALTGNRVMGESPETAVIELRNLIYNQQYFQQVMSSLNYNYKKKPLSELSKRDISNGFQKLKDIARLIYKLDPCDEQLISLTRLRENHSNGYYLSIPHAFVRKPRPVIDSEDLIIEELKLLTILSYMKDIPEDMIIGHEAMDFDHYLQRLAIEEMTVLSKSGKEFDLLKKYVDQSHGIKSRNYKVKDIFRIMRRDEVDRFENSEFSDRRLLWHGSPVTNYGGILSQGLRVAPIEDPMTNELLCKGIYLADMASMSASHCRSDSTGGEALLLLCEVELGKSVQKLFSASLKTGDVAKKQDKYSSTLVRGRTGPTKWIDAGVVHQSLEGISMPDPNFKPSDTSSPHAISNYNKYICYDEAQIRLRYLVRIQF</sequence>
<proteinExistence type="predicted"/>
<name>A0A0J9VSM5_FUSO4</name>
<evidence type="ECO:0000256" key="5">
    <source>
        <dbReference type="ARBA" id="ARBA00023027"/>
    </source>
</evidence>
<dbReference type="AlphaFoldDB" id="A0A0J9VSM5"/>
<evidence type="ECO:0000256" key="7">
    <source>
        <dbReference type="ARBA" id="ARBA00033987"/>
    </source>
</evidence>
<dbReference type="SUPFAM" id="SSF47587">
    <property type="entry name" value="Domain of poly(ADP-ribose) polymerase"/>
    <property type="match status" value="1"/>
</dbReference>
<evidence type="ECO:0000256" key="2">
    <source>
        <dbReference type="ARBA" id="ARBA00022676"/>
    </source>
</evidence>
<protein>
    <recommendedName>
        <fullName evidence="8">Poly [ADP-ribose] polymerase</fullName>
        <shortName evidence="8">PARP</shortName>
        <ecNumber evidence="8">2.4.2.-</ecNumber>
    </recommendedName>
</protein>
<gene>
    <name evidence="11" type="ORF">FOXG_12427</name>
</gene>
<keyword evidence="2 8" id="KW-0328">Glycosyltransferase</keyword>
<evidence type="ECO:0000256" key="8">
    <source>
        <dbReference type="RuleBase" id="RU362114"/>
    </source>
</evidence>
<dbReference type="GO" id="GO:0070212">
    <property type="term" value="P:protein poly-ADP-ribosylation"/>
    <property type="evidence" value="ECO:0007669"/>
    <property type="project" value="TreeGrafter"/>
</dbReference>
<dbReference type="PROSITE" id="PS51059">
    <property type="entry name" value="PARP_CATALYTIC"/>
    <property type="match status" value="1"/>
</dbReference>
<evidence type="ECO:0000313" key="12">
    <source>
        <dbReference type="Proteomes" id="UP000009097"/>
    </source>
</evidence>
<evidence type="ECO:0000313" key="11">
    <source>
        <dbReference type="EMBL" id="KNB13665.1"/>
    </source>
</evidence>
<dbReference type="VEuPathDB" id="FungiDB:FOXG_12427"/>
<dbReference type="CDD" id="cd01437">
    <property type="entry name" value="parp_like"/>
    <property type="match status" value="1"/>
</dbReference>
<comment type="subcellular location">
    <subcellularLocation>
        <location evidence="1">Nucleus</location>
    </subcellularLocation>
</comment>
<dbReference type="GO" id="GO:1990404">
    <property type="term" value="F:NAD+-protein mono-ADP-ribosyltransferase activity"/>
    <property type="evidence" value="ECO:0007669"/>
    <property type="project" value="TreeGrafter"/>
</dbReference>
<dbReference type="PROSITE" id="PS51060">
    <property type="entry name" value="PARP_ALPHA_HD"/>
    <property type="match status" value="1"/>
</dbReference>
<dbReference type="InterPro" id="IPR004102">
    <property type="entry name" value="Poly(ADP-ribose)pol_reg_dom"/>
</dbReference>
<dbReference type="SUPFAM" id="SSF56399">
    <property type="entry name" value="ADP-ribosylation"/>
    <property type="match status" value="1"/>
</dbReference>
<evidence type="ECO:0000256" key="4">
    <source>
        <dbReference type="ARBA" id="ARBA00022695"/>
    </source>
</evidence>
<feature type="domain" description="PARP catalytic" evidence="9">
    <location>
        <begin position="232"/>
        <end position="462"/>
    </location>
</feature>
<evidence type="ECO:0000256" key="6">
    <source>
        <dbReference type="ARBA" id="ARBA00023242"/>
    </source>
</evidence>
<keyword evidence="5 8" id="KW-0520">NAD</keyword>
<keyword evidence="4" id="KW-0548">Nucleotidyltransferase</keyword>
<dbReference type="KEGG" id="fox:FOXG_12427"/>
<dbReference type="InterPro" id="IPR050800">
    <property type="entry name" value="ARTD/PARP"/>
</dbReference>
<reference evidence="11" key="1">
    <citation type="submission" date="2007-04" db="EMBL/GenBank/DDBJ databases">
        <authorList>
            <consortium name="The Broad Institute Genome Sequencing Platform"/>
            <person name="Birren B."/>
            <person name="Lander E."/>
            <person name="Galagan J."/>
            <person name="Nusbaum C."/>
            <person name="Devon K."/>
            <person name="Ma L.-J."/>
            <person name="Jaffe D."/>
            <person name="Butler J."/>
            <person name="Alvarez P."/>
            <person name="Gnerre S."/>
            <person name="Grabherr M."/>
            <person name="Kleber M."/>
            <person name="Mauceli E."/>
            <person name="Brockman W."/>
            <person name="MacCallum I.A."/>
            <person name="Young S."/>
            <person name="LaButti K."/>
            <person name="DeCaprio D."/>
            <person name="Crawford M."/>
            <person name="Koehrsen M."/>
            <person name="Engels R."/>
            <person name="Montgomery P."/>
            <person name="Pearson M."/>
            <person name="Howarth C."/>
            <person name="Larson L."/>
            <person name="White J."/>
            <person name="O'Leary S."/>
            <person name="Kodira C."/>
            <person name="Zeng Q."/>
            <person name="Yandava C."/>
            <person name="Alvarado L."/>
            <person name="Kistler C."/>
            <person name="Shim W.-B."/>
            <person name="Kang S."/>
            <person name="Woloshuk C."/>
        </authorList>
    </citation>
    <scope>NUCLEOTIDE SEQUENCE</scope>
    <source>
        <strain evidence="11">4287</strain>
    </source>
</reference>
<dbReference type="GO" id="GO:0016779">
    <property type="term" value="F:nucleotidyltransferase activity"/>
    <property type="evidence" value="ECO:0007669"/>
    <property type="project" value="UniProtKB-KW"/>
</dbReference>
<dbReference type="InterPro" id="IPR012317">
    <property type="entry name" value="Poly(ADP-ribose)pol_cat_dom"/>
</dbReference>
<dbReference type="Gene3D" id="1.20.142.10">
    <property type="entry name" value="Poly(ADP-ribose) polymerase, regulatory domain"/>
    <property type="match status" value="1"/>
</dbReference>
<evidence type="ECO:0000259" key="9">
    <source>
        <dbReference type="PROSITE" id="PS51059"/>
    </source>
</evidence>
<dbReference type="Proteomes" id="UP000009097">
    <property type="component" value="Unassembled WGS sequence"/>
</dbReference>
<dbReference type="GO" id="GO:0003950">
    <property type="term" value="F:NAD+ poly-ADP-ribosyltransferase activity"/>
    <property type="evidence" value="ECO:0007669"/>
    <property type="project" value="UniProtKB-UniRule"/>
</dbReference>
<keyword evidence="6" id="KW-0539">Nucleus</keyword>
<dbReference type="RefSeq" id="XP_018251710.1">
    <property type="nucleotide sequence ID" value="XM_018392208.1"/>
</dbReference>
<dbReference type="InterPro" id="IPR036616">
    <property type="entry name" value="Poly(ADP-ribose)pol_reg_dom_sf"/>
</dbReference>
<dbReference type="GO" id="GO:0005730">
    <property type="term" value="C:nucleolus"/>
    <property type="evidence" value="ECO:0007669"/>
    <property type="project" value="TreeGrafter"/>
</dbReference>
<keyword evidence="3 8" id="KW-0808">Transferase</keyword>
<dbReference type="Pfam" id="PF00644">
    <property type="entry name" value="PARP"/>
    <property type="match status" value="1"/>
</dbReference>
<accession>A0A0J9VSM5</accession>
<dbReference type="PANTHER" id="PTHR10459:SF60">
    <property type="entry name" value="POLY [ADP-RIBOSE] POLYMERASE 2"/>
    <property type="match status" value="1"/>
</dbReference>